<evidence type="ECO:0000313" key="2">
    <source>
        <dbReference type="Proteomes" id="UP000294200"/>
    </source>
</evidence>
<evidence type="ECO:0000313" key="1">
    <source>
        <dbReference type="EMBL" id="TCG02883.1"/>
    </source>
</evidence>
<dbReference type="AlphaFoldDB" id="A0A4R0WYW5"/>
<accession>A0A4R0WYW5</accession>
<organism evidence="1 2">
    <name type="scientific">Paraburkholderia steynii</name>
    <dbReference type="NCBI Taxonomy" id="1245441"/>
    <lineage>
        <taxon>Bacteria</taxon>
        <taxon>Pseudomonadati</taxon>
        <taxon>Pseudomonadota</taxon>
        <taxon>Betaproteobacteria</taxon>
        <taxon>Burkholderiales</taxon>
        <taxon>Burkholderiaceae</taxon>
        <taxon>Paraburkholderia</taxon>
    </lineage>
</organism>
<reference evidence="1 2" key="1">
    <citation type="submission" date="2017-02" db="EMBL/GenBank/DDBJ databases">
        <title>Paraburkholderia sophoroidis sp. nov. and Paraburkholderia steynii sp. nov. rhizobial symbionts of the fynbos legume Hypocalyptus sophoroides.</title>
        <authorList>
            <person name="Steenkamp E.T."/>
            <person name="Beukes C.W."/>
            <person name="Van Zyl E."/>
            <person name="Avontuur J."/>
            <person name="Chan W.Y."/>
            <person name="Hassen A."/>
            <person name="Palmer M."/>
            <person name="Mthombeni L."/>
            <person name="Phalane F."/>
            <person name="Sereme K."/>
            <person name="Venter S.N."/>
        </authorList>
    </citation>
    <scope>NUCLEOTIDE SEQUENCE [LARGE SCALE GENOMIC DNA]</scope>
    <source>
        <strain evidence="1 2">HC1.1ba</strain>
    </source>
</reference>
<gene>
    <name evidence="1" type="ORF">BZM27_52555</name>
</gene>
<protein>
    <submittedName>
        <fullName evidence="1">Uncharacterized protein</fullName>
    </submittedName>
</protein>
<dbReference type="EMBL" id="MWML01000657">
    <property type="protein sequence ID" value="TCG02883.1"/>
    <property type="molecule type" value="Genomic_DNA"/>
</dbReference>
<proteinExistence type="predicted"/>
<name>A0A4R0WYW5_9BURK</name>
<sequence length="72" mass="8016">MTGFTLDLDDSQFEQVKSQLVAKYGAGKLDDGMKDEQCLYRNGANFKVTSGTKTTQWRQHVSPTEEGIDLAD</sequence>
<comment type="caution">
    <text evidence="1">The sequence shown here is derived from an EMBL/GenBank/DDBJ whole genome shotgun (WGS) entry which is preliminary data.</text>
</comment>
<dbReference type="Proteomes" id="UP000294200">
    <property type="component" value="Unassembled WGS sequence"/>
</dbReference>
<keyword evidence="2" id="KW-1185">Reference proteome</keyword>